<feature type="region of interest" description="Disordered" evidence="1">
    <location>
        <begin position="860"/>
        <end position="880"/>
    </location>
</feature>
<dbReference type="AlphaFoldDB" id="A0A2G9GFN4"/>
<feature type="compositionally biased region" description="Polar residues" evidence="1">
    <location>
        <begin position="707"/>
        <end position="733"/>
    </location>
</feature>
<dbReference type="PANTHER" id="PTHR31267">
    <property type="entry name" value="DENTIN SIALOPHOSPHOPROTEIN-LIKE PROTEIN"/>
    <property type="match status" value="1"/>
</dbReference>
<dbReference type="Proteomes" id="UP000231279">
    <property type="component" value="Unassembled WGS sequence"/>
</dbReference>
<feature type="region of interest" description="Disordered" evidence="1">
    <location>
        <begin position="310"/>
        <end position="343"/>
    </location>
</feature>
<dbReference type="PANTHER" id="PTHR31267:SF2">
    <property type="entry name" value="EXPRESSED PROTEIN"/>
    <property type="match status" value="1"/>
</dbReference>
<feature type="region of interest" description="Disordered" evidence="1">
    <location>
        <begin position="693"/>
        <end position="756"/>
    </location>
</feature>
<feature type="compositionally biased region" description="Polar residues" evidence="1">
    <location>
        <begin position="747"/>
        <end position="756"/>
    </location>
</feature>
<feature type="compositionally biased region" description="Polar residues" evidence="1">
    <location>
        <begin position="400"/>
        <end position="412"/>
    </location>
</feature>
<feature type="compositionally biased region" description="Polar residues" evidence="1">
    <location>
        <begin position="797"/>
        <end position="806"/>
    </location>
</feature>
<accession>A0A2G9GFN4</accession>
<feature type="compositionally biased region" description="Low complexity" evidence="1">
    <location>
        <begin position="734"/>
        <end position="746"/>
    </location>
</feature>
<keyword evidence="3" id="KW-1185">Reference proteome</keyword>
<feature type="region of interest" description="Disordered" evidence="1">
    <location>
        <begin position="772"/>
        <end position="815"/>
    </location>
</feature>
<name>A0A2G9GFN4_9LAMI</name>
<dbReference type="OrthoDB" id="1926238at2759"/>
<evidence type="ECO:0000313" key="3">
    <source>
        <dbReference type="Proteomes" id="UP000231279"/>
    </source>
</evidence>
<sequence length="1262" mass="138326">MLQRQIMFKQLQELQRRQQLQELGDARNQDHINQLSSLKQGSPVQFAPTIDGAPIHDSQMCMVSNLQMMQHGGSAVFQGYPNGLVLSQSHNHALGPMGLSLPPFDVSSYGTPAPNSDRNLNLYSHLQGQSNLSAKNNNTPLGMSVIHPSAYASSFMSQQSNFSSDHISMQDGSLLPNQVFQEKNLFGPAAQSSNSELLSLNYSQQGIKFQRNTSVLDSDRRHEDTGWHGISLGKASNIGMSQPDTSLDPLEQKILYNTDDNGWESSFGRSSKMGTGGFDNTVENSSYIDSLPSIQSGSWSALMQSAVTETSSSDTAMQEEWSGLSFQNPEPSSDNQPSGFINSEKQQNNWVDRNLQSVSSPSSEPEQLFQKSNMNYSFPGFQQLGHQHLKQNDDFHSGFSHATGQQSPGYTNHLAINNFQQKHPMGGSQLVQTSLPSLNAWPAQYKGNLKNDAHQSNVVSSTNVKPSIDISGDELRGAFRFNASTSNSASGGIQKPFDQVNQLNIHRYSVESDKIAPGENFVPISALSGASSDLRGQDVTAQSKNMLELLNKDDISSNHTPGMQLNSKVSSLNELPLTETSFAPFAKPCDNSPVSQGFGVRLGTTDARIPQSYSFFPSLSMENSSATSLPSHYVNGYTKNQRPAPPVPSHMTMKFPAYNVASSQVNFQSASANSSGPEFPLLEKVLASHSSGTSVVSQNGRFPAGLVTSQPDITTRQDVSYTKPYKSSSNLFQSPDSASSSLETSSGAPNGQPTQNFFKHDHRVQEFGVFSGKSGYHEQGSDKESSLHEGSTEMHNKTTPRGNHTQESLRKHHTEDDDVASGFRDIRGLGHSYEGINYEQAITNARQLLLSRQKLVVKDKEKGDPQALQPDLLSSGDNKGWNFLQENHSGKASPAAYMQNIQQTKLLGQNDFENRPTGSNEASSAAYQSQISLQMAPSWFKHYGTLKNGQVFPMYDPKAAIDAAQPLSGLNIGNLQENSQVMQVNSANANQRSAVQPPSAATLIASKHLSPPSMLPSEVTCHNLGVSKLKKRKIVSFDVVPWYKEVNHEARRLQDISMAELEWSQASNRRKEEAKNDAEIVEDVFPVVRAKRRLIFTSQLMQQVFRPVPEVILFADASSNCDYVACYAARLALGDACNLTSKLPSDTSKGLPDKLKTSKRTSACDFSKVVEGLINRVKKLEDDLSRLDRSLSIVDIKMESQELEKFSTINRFAKFHIRAQPSTVDLASSSGPPTVQKTGPQRYVIPLPMPTTLPEDVDCLSL</sequence>
<evidence type="ECO:0000256" key="1">
    <source>
        <dbReference type="SAM" id="MobiDB-lite"/>
    </source>
</evidence>
<reference evidence="3" key="1">
    <citation type="journal article" date="2018" name="Gigascience">
        <title>Genome assembly of the Pink Ipe (Handroanthus impetiginosus, Bignoniaceae), a highly valued, ecologically keystone Neotropical timber forest tree.</title>
        <authorList>
            <person name="Silva-Junior O.B."/>
            <person name="Grattapaglia D."/>
            <person name="Novaes E."/>
            <person name="Collevatti R.G."/>
        </authorList>
    </citation>
    <scope>NUCLEOTIDE SEQUENCE [LARGE SCALE GENOMIC DNA]</scope>
    <source>
        <strain evidence="3">cv. UFG-1</strain>
    </source>
</reference>
<feature type="compositionally biased region" description="Basic and acidic residues" evidence="1">
    <location>
        <begin position="775"/>
        <end position="796"/>
    </location>
</feature>
<dbReference type="STRING" id="429701.A0A2G9GFN4"/>
<organism evidence="2 3">
    <name type="scientific">Handroanthus impetiginosus</name>
    <dbReference type="NCBI Taxonomy" id="429701"/>
    <lineage>
        <taxon>Eukaryota</taxon>
        <taxon>Viridiplantae</taxon>
        <taxon>Streptophyta</taxon>
        <taxon>Embryophyta</taxon>
        <taxon>Tracheophyta</taxon>
        <taxon>Spermatophyta</taxon>
        <taxon>Magnoliopsida</taxon>
        <taxon>eudicotyledons</taxon>
        <taxon>Gunneridae</taxon>
        <taxon>Pentapetalae</taxon>
        <taxon>asterids</taxon>
        <taxon>lamiids</taxon>
        <taxon>Lamiales</taxon>
        <taxon>Bignoniaceae</taxon>
        <taxon>Crescentiina</taxon>
        <taxon>Tabebuia alliance</taxon>
        <taxon>Handroanthus</taxon>
    </lineage>
</organism>
<proteinExistence type="predicted"/>
<comment type="caution">
    <text evidence="2">The sequence shown here is derived from an EMBL/GenBank/DDBJ whole genome shotgun (WGS) entry which is preliminary data.</text>
</comment>
<evidence type="ECO:0000313" key="2">
    <source>
        <dbReference type="EMBL" id="PIN04099.1"/>
    </source>
</evidence>
<dbReference type="EMBL" id="NKXS01005277">
    <property type="protein sequence ID" value="PIN04099.1"/>
    <property type="molecule type" value="Genomic_DNA"/>
</dbReference>
<protein>
    <submittedName>
        <fullName evidence="2">Uncharacterized protein</fullName>
    </submittedName>
</protein>
<gene>
    <name evidence="2" type="ORF">CDL12_23373</name>
</gene>
<feature type="region of interest" description="Disordered" evidence="1">
    <location>
        <begin position="391"/>
        <end position="412"/>
    </location>
</feature>
<feature type="compositionally biased region" description="Polar residues" evidence="1">
    <location>
        <begin position="324"/>
        <end position="343"/>
    </location>
</feature>